<sequence>MRTLKKITIGLAVIGLFTALSFSQREDATSREITTAAVMGVVSTFSIITLSTKEDYGTSKK</sequence>
<gene>
    <name evidence="2" type="ORF">DXD03_14855</name>
</gene>
<dbReference type="AlphaFoldDB" id="A0A3E4NBR6"/>
<dbReference type="EMBL" id="QSQU01000021">
    <property type="protein sequence ID" value="RGK60600.1"/>
    <property type="molecule type" value="Genomic_DNA"/>
</dbReference>
<organism evidence="2 3">
    <name type="scientific">Bacteroides xylanisolvens</name>
    <dbReference type="NCBI Taxonomy" id="371601"/>
    <lineage>
        <taxon>Bacteria</taxon>
        <taxon>Pseudomonadati</taxon>
        <taxon>Bacteroidota</taxon>
        <taxon>Bacteroidia</taxon>
        <taxon>Bacteroidales</taxon>
        <taxon>Bacteroidaceae</taxon>
        <taxon>Bacteroides</taxon>
    </lineage>
</organism>
<accession>A0A3E4NBR6</accession>
<dbReference type="Proteomes" id="UP000261210">
    <property type="component" value="Unassembled WGS sequence"/>
</dbReference>
<reference evidence="2 3" key="1">
    <citation type="submission" date="2018-08" db="EMBL/GenBank/DDBJ databases">
        <title>A genome reference for cultivated species of the human gut microbiota.</title>
        <authorList>
            <person name="Zou Y."/>
            <person name="Xue W."/>
            <person name="Luo G."/>
        </authorList>
    </citation>
    <scope>NUCLEOTIDE SEQUENCE [LARGE SCALE GENOMIC DNA]</scope>
    <source>
        <strain evidence="2 3">TF10-34</strain>
    </source>
</reference>
<protein>
    <submittedName>
        <fullName evidence="2">Uncharacterized protein</fullName>
    </submittedName>
</protein>
<comment type="caution">
    <text evidence="2">The sequence shown here is derived from an EMBL/GenBank/DDBJ whole genome shotgun (WGS) entry which is preliminary data.</text>
</comment>
<dbReference type="RefSeq" id="WP_117684218.1">
    <property type="nucleotide sequence ID" value="NZ_JADNHC010000013.1"/>
</dbReference>
<evidence type="ECO:0000256" key="1">
    <source>
        <dbReference type="SAM" id="Phobius"/>
    </source>
</evidence>
<evidence type="ECO:0000313" key="3">
    <source>
        <dbReference type="Proteomes" id="UP000261210"/>
    </source>
</evidence>
<keyword evidence="1" id="KW-0812">Transmembrane</keyword>
<keyword evidence="1" id="KW-1133">Transmembrane helix</keyword>
<keyword evidence="1" id="KW-0472">Membrane</keyword>
<evidence type="ECO:0000313" key="2">
    <source>
        <dbReference type="EMBL" id="RGK60600.1"/>
    </source>
</evidence>
<feature type="transmembrane region" description="Helical" evidence="1">
    <location>
        <begin position="33"/>
        <end position="52"/>
    </location>
</feature>
<name>A0A3E4NBR6_9BACE</name>
<proteinExistence type="predicted"/>